<gene>
    <name evidence="3" type="ORF">EXM22_03765</name>
</gene>
<dbReference type="Pfam" id="PF02272">
    <property type="entry name" value="DHHA1"/>
    <property type="match status" value="1"/>
</dbReference>
<dbReference type="InterPro" id="IPR003156">
    <property type="entry name" value="DHHA1_dom"/>
</dbReference>
<dbReference type="EMBL" id="CP036150">
    <property type="protein sequence ID" value="QEN07147.1"/>
    <property type="molecule type" value="Genomic_DNA"/>
</dbReference>
<feature type="domain" description="DDH" evidence="1">
    <location>
        <begin position="23"/>
        <end position="164"/>
    </location>
</feature>
<name>A0A5C1QI00_9SPIO</name>
<proteinExistence type="predicted"/>
<feature type="domain" description="DHHA1" evidence="2">
    <location>
        <begin position="226"/>
        <end position="304"/>
    </location>
</feature>
<dbReference type="RefSeq" id="WP_149485229.1">
    <property type="nucleotide sequence ID" value="NZ_CP036150.1"/>
</dbReference>
<dbReference type="OrthoDB" id="5896813at2"/>
<evidence type="ECO:0000313" key="3">
    <source>
        <dbReference type="EMBL" id="QEN07147.1"/>
    </source>
</evidence>
<dbReference type="Proteomes" id="UP000324209">
    <property type="component" value="Chromosome"/>
</dbReference>
<dbReference type="Gene3D" id="3.90.1640.10">
    <property type="entry name" value="inorganic pyrophosphatase (n-terminal core)"/>
    <property type="match status" value="1"/>
</dbReference>
<dbReference type="InterPro" id="IPR051319">
    <property type="entry name" value="Oligoribo/pAp-PDE_c-di-AMP_PDE"/>
</dbReference>
<dbReference type="InterPro" id="IPR001667">
    <property type="entry name" value="DDH_dom"/>
</dbReference>
<accession>A0A5C1QI00</accession>
<dbReference type="Pfam" id="PF01368">
    <property type="entry name" value="DHH"/>
    <property type="match status" value="1"/>
</dbReference>
<sequence>MYYQELLIFSDILIHSLKDKEGRIFIQTHNFPDPDAVAAAFGLKELLNAKGINAGIIYDGELQRHALIQMIAHLNIPIHHWKHYELTNSDRIIIVDGCKGNANVEDLIGKEIAVIDHHKSLTTDDVKMIDIRPEYGSCSTMICEYYQEQEVIPTAAVASALYIGLARDTDLFTRGMTEMDLAALTYLFPYSDKGLVNNILRNNIQLTDLDYYRKLLTNLVVSKGMAFCYLPDGCPKNLMGILGDFILSLQEIHFVCLFACNNDQISLSFRNNWDDKDASVIMKAFTAGKGRGGGHKQMAGGILDSDIPADPESWFASLKDLIN</sequence>
<protein>
    <submittedName>
        <fullName evidence="3">Recombinase RecJ</fullName>
    </submittedName>
</protein>
<evidence type="ECO:0000259" key="2">
    <source>
        <dbReference type="Pfam" id="PF02272"/>
    </source>
</evidence>
<keyword evidence="4" id="KW-1185">Reference proteome</keyword>
<dbReference type="PANTHER" id="PTHR47618">
    <property type="entry name" value="BIFUNCTIONAL OLIGORIBONUCLEASE AND PAP PHOSPHATASE NRNA"/>
    <property type="match status" value="1"/>
</dbReference>
<dbReference type="GO" id="GO:0003676">
    <property type="term" value="F:nucleic acid binding"/>
    <property type="evidence" value="ECO:0007669"/>
    <property type="project" value="InterPro"/>
</dbReference>
<dbReference type="KEGG" id="ock:EXM22_03765"/>
<dbReference type="PANTHER" id="PTHR47618:SF1">
    <property type="entry name" value="BIFUNCTIONAL OLIGORIBONUCLEASE AND PAP PHOSPHATASE NRNA"/>
    <property type="match status" value="1"/>
</dbReference>
<reference evidence="3 4" key="1">
    <citation type="submission" date="2019-02" db="EMBL/GenBank/DDBJ databases">
        <title>Complete Genome Sequence and Methylome Analysis of free living Spirochaetas.</title>
        <authorList>
            <person name="Fomenkov A."/>
            <person name="Dubinina G."/>
            <person name="Leshcheva N."/>
            <person name="Mikheeva N."/>
            <person name="Grabovich M."/>
            <person name="Vincze T."/>
            <person name="Roberts R.J."/>
        </authorList>
    </citation>
    <scope>NUCLEOTIDE SEQUENCE [LARGE SCALE GENOMIC DNA]</scope>
    <source>
        <strain evidence="3 4">K2</strain>
    </source>
</reference>
<dbReference type="Gene3D" id="3.10.310.30">
    <property type="match status" value="1"/>
</dbReference>
<evidence type="ECO:0000313" key="4">
    <source>
        <dbReference type="Proteomes" id="UP000324209"/>
    </source>
</evidence>
<dbReference type="InterPro" id="IPR038763">
    <property type="entry name" value="DHH_sf"/>
</dbReference>
<organism evidence="3 4">
    <name type="scientific">Oceanispirochaeta crateris</name>
    <dbReference type="NCBI Taxonomy" id="2518645"/>
    <lineage>
        <taxon>Bacteria</taxon>
        <taxon>Pseudomonadati</taxon>
        <taxon>Spirochaetota</taxon>
        <taxon>Spirochaetia</taxon>
        <taxon>Spirochaetales</taxon>
        <taxon>Spirochaetaceae</taxon>
        <taxon>Oceanispirochaeta</taxon>
    </lineage>
</organism>
<dbReference type="AlphaFoldDB" id="A0A5C1QI00"/>
<dbReference type="SUPFAM" id="SSF64182">
    <property type="entry name" value="DHH phosphoesterases"/>
    <property type="match status" value="1"/>
</dbReference>
<evidence type="ECO:0000259" key="1">
    <source>
        <dbReference type="Pfam" id="PF01368"/>
    </source>
</evidence>